<protein>
    <submittedName>
        <fullName evidence="1">Uncharacterized protein</fullName>
    </submittedName>
</protein>
<geneLocation type="mitochondrion" evidence="1"/>
<name>A0A4P8PFT0_AMMMO</name>
<organism evidence="1">
    <name type="scientific">Ammopiptanthus mongolicus</name>
    <name type="common">Piptanthus mongolicus</name>
    <dbReference type="NCBI Taxonomy" id="126911"/>
    <lineage>
        <taxon>Eukaryota</taxon>
        <taxon>Viridiplantae</taxon>
        <taxon>Streptophyta</taxon>
        <taxon>Embryophyta</taxon>
        <taxon>Tracheophyta</taxon>
        <taxon>Spermatophyta</taxon>
        <taxon>Magnoliopsida</taxon>
        <taxon>eudicotyledons</taxon>
        <taxon>Gunneridae</taxon>
        <taxon>Pentapetalae</taxon>
        <taxon>rosids</taxon>
        <taxon>fabids</taxon>
        <taxon>Fabales</taxon>
        <taxon>Fabaceae</taxon>
        <taxon>Papilionoideae</taxon>
        <taxon>50 kb inversion clade</taxon>
        <taxon>genistoids sensu lato</taxon>
        <taxon>core genistoids</taxon>
        <taxon>Sophoreae</taxon>
        <taxon>Ammopiptanthus</taxon>
    </lineage>
</organism>
<proteinExistence type="predicted"/>
<keyword evidence="1" id="KW-0496">Mitochondrion</keyword>
<reference evidence="1" key="1">
    <citation type="journal article" date="2019" name="Plant Syst. Evol.">
        <title>Analyses of mitochondrial genomes of the genus Ammopiptanthus provide new insights into the evolution of legume plants.</title>
        <authorList>
            <person name="Feng L."/>
            <person name="Li N."/>
            <person name="Yang W."/>
            <person name="Li Y."/>
            <person name="Wang C.-M."/>
            <person name="Tong S.-W."/>
            <person name="He J.-X."/>
        </authorList>
    </citation>
    <scope>NUCLEOTIDE SEQUENCE</scope>
</reference>
<gene>
    <name evidence="1" type="primary">orf161</name>
</gene>
<accession>A0A4P8PFT0</accession>
<sequence length="116" mass="12988">MDRQQALISFYDSFSALAQFMWNHREETPEIHALCQRAVDSGKNCLYAQVSELLNLRNYPLPNNWTLPAFCDEIIDTESLPILSNAIRDVYVNGITSEFHLQAVAVLTNITGGGGL</sequence>
<dbReference type="EMBL" id="MG011535">
    <property type="protein sequence ID" value="QCQ81966.1"/>
    <property type="molecule type" value="Genomic_DNA"/>
</dbReference>
<evidence type="ECO:0000313" key="1">
    <source>
        <dbReference type="EMBL" id="QCQ81966.1"/>
    </source>
</evidence>
<dbReference type="AlphaFoldDB" id="A0A4P8PFT0"/>